<accession>A0A3R6BU18</accession>
<evidence type="ECO:0000313" key="2">
    <source>
        <dbReference type="Proteomes" id="UP000285693"/>
    </source>
</evidence>
<dbReference type="Proteomes" id="UP000285693">
    <property type="component" value="Unassembled WGS sequence"/>
</dbReference>
<sequence length="68" mass="7825">MERSRNYATLSLRFFSISGNLFPDIESLRLDVHCDTGKMFRVMDQGTFLYQNDVGVKNPLASKFALDF</sequence>
<comment type="caution">
    <text evidence="1">The sequence shown here is derived from an EMBL/GenBank/DDBJ whole genome shotgun (WGS) entry which is preliminary data.</text>
</comment>
<dbReference type="AlphaFoldDB" id="A0A3R6BU18"/>
<organism evidence="1 2">
    <name type="scientific">Coprococcus comes</name>
    <dbReference type="NCBI Taxonomy" id="410072"/>
    <lineage>
        <taxon>Bacteria</taxon>
        <taxon>Bacillati</taxon>
        <taxon>Bacillota</taxon>
        <taxon>Clostridia</taxon>
        <taxon>Lachnospirales</taxon>
        <taxon>Lachnospiraceae</taxon>
        <taxon>Coprococcus</taxon>
    </lineage>
</organism>
<reference evidence="1 2" key="1">
    <citation type="submission" date="2018-08" db="EMBL/GenBank/DDBJ databases">
        <title>A genome reference for cultivated species of the human gut microbiota.</title>
        <authorList>
            <person name="Zou Y."/>
            <person name="Xue W."/>
            <person name="Luo G."/>
        </authorList>
    </citation>
    <scope>NUCLEOTIDE SEQUENCE [LARGE SCALE GENOMIC DNA]</scope>
    <source>
        <strain evidence="1 2">AF16-31</strain>
    </source>
</reference>
<evidence type="ECO:0000313" key="1">
    <source>
        <dbReference type="EMBL" id="RGU46562.1"/>
    </source>
</evidence>
<name>A0A3R6BU18_9FIRM</name>
<dbReference type="EMBL" id="QRXY01000004">
    <property type="protein sequence ID" value="RGU46562.1"/>
    <property type="molecule type" value="Genomic_DNA"/>
</dbReference>
<proteinExistence type="predicted"/>
<gene>
    <name evidence="1" type="ORF">DWW65_03890</name>
</gene>
<protein>
    <submittedName>
        <fullName evidence="1">Uncharacterized protein</fullName>
    </submittedName>
</protein>